<dbReference type="PANTHER" id="PTHR31920">
    <property type="entry name" value="B3 DOMAIN-CONTAINING"/>
    <property type="match status" value="1"/>
</dbReference>
<dbReference type="InterPro" id="IPR003340">
    <property type="entry name" value="B3_DNA-bd"/>
</dbReference>
<dbReference type="EnsemblPlants" id="Kaladp0082s0111.1.v1.1">
    <property type="protein sequence ID" value="Kaladp0082s0111.1.v1.1"/>
    <property type="gene ID" value="Kaladp0082s0111.v1.1"/>
</dbReference>
<keyword evidence="2" id="KW-0805">Transcription regulation</keyword>
<accession>A0A7N0USQ6</accession>
<dbReference type="Proteomes" id="UP000594263">
    <property type="component" value="Unplaced"/>
</dbReference>
<dbReference type="InterPro" id="IPR015300">
    <property type="entry name" value="DNA-bd_pseudobarrel_sf"/>
</dbReference>
<feature type="domain" description="TF-B3" evidence="7">
    <location>
        <begin position="332"/>
        <end position="429"/>
    </location>
</feature>
<keyword evidence="4" id="KW-0804">Transcription</keyword>
<name>A0A7N0USQ6_KALFE</name>
<comment type="subcellular location">
    <subcellularLocation>
        <location evidence="1">Nucleus</location>
    </subcellularLocation>
</comment>
<dbReference type="SUPFAM" id="SSF101936">
    <property type="entry name" value="DNA-binding pseudobarrel domain"/>
    <property type="match status" value="2"/>
</dbReference>
<dbReference type="GO" id="GO:0005634">
    <property type="term" value="C:nucleus"/>
    <property type="evidence" value="ECO:0007669"/>
    <property type="project" value="UniProtKB-SubCell"/>
</dbReference>
<feature type="domain" description="TF-B3" evidence="7">
    <location>
        <begin position="79"/>
        <end position="173"/>
    </location>
</feature>
<evidence type="ECO:0000256" key="6">
    <source>
        <dbReference type="SAM" id="MobiDB-lite"/>
    </source>
</evidence>
<dbReference type="Gramene" id="Kaladp0082s0111.1.v1.1">
    <property type="protein sequence ID" value="Kaladp0082s0111.1.v1.1"/>
    <property type="gene ID" value="Kaladp0082s0111.v1.1"/>
</dbReference>
<organism evidence="8 9">
    <name type="scientific">Kalanchoe fedtschenkoi</name>
    <name type="common">Lavender scallops</name>
    <name type="synonym">South American air plant</name>
    <dbReference type="NCBI Taxonomy" id="63787"/>
    <lineage>
        <taxon>Eukaryota</taxon>
        <taxon>Viridiplantae</taxon>
        <taxon>Streptophyta</taxon>
        <taxon>Embryophyta</taxon>
        <taxon>Tracheophyta</taxon>
        <taxon>Spermatophyta</taxon>
        <taxon>Magnoliopsida</taxon>
        <taxon>eudicotyledons</taxon>
        <taxon>Gunneridae</taxon>
        <taxon>Pentapetalae</taxon>
        <taxon>Saxifragales</taxon>
        <taxon>Crassulaceae</taxon>
        <taxon>Kalanchoe</taxon>
    </lineage>
</organism>
<dbReference type="Gene3D" id="2.40.330.10">
    <property type="entry name" value="DNA-binding pseudobarrel domain"/>
    <property type="match status" value="2"/>
</dbReference>
<dbReference type="SMART" id="SM01019">
    <property type="entry name" value="B3"/>
    <property type="match status" value="2"/>
</dbReference>
<dbReference type="GO" id="GO:0003677">
    <property type="term" value="F:DNA binding"/>
    <property type="evidence" value="ECO:0007669"/>
    <property type="project" value="UniProtKB-KW"/>
</dbReference>
<evidence type="ECO:0000313" key="9">
    <source>
        <dbReference type="Proteomes" id="UP000594263"/>
    </source>
</evidence>
<proteinExistence type="predicted"/>
<evidence type="ECO:0000256" key="1">
    <source>
        <dbReference type="ARBA" id="ARBA00004123"/>
    </source>
</evidence>
<dbReference type="InterPro" id="IPR050655">
    <property type="entry name" value="Plant_B3_domain"/>
</dbReference>
<evidence type="ECO:0000256" key="5">
    <source>
        <dbReference type="ARBA" id="ARBA00023242"/>
    </source>
</evidence>
<evidence type="ECO:0000256" key="3">
    <source>
        <dbReference type="ARBA" id="ARBA00023125"/>
    </source>
</evidence>
<dbReference type="CDD" id="cd10017">
    <property type="entry name" value="B3_DNA"/>
    <property type="match status" value="2"/>
</dbReference>
<keyword evidence="5" id="KW-0539">Nucleus</keyword>
<dbReference type="PANTHER" id="PTHR31920:SF108">
    <property type="entry name" value="B3 DOMAIN-CONTAINING TRANSCRIPTION FACTOR VRN1-LIKE"/>
    <property type="match status" value="1"/>
</dbReference>
<evidence type="ECO:0000313" key="8">
    <source>
        <dbReference type="EnsemblPlants" id="Kaladp0082s0111.1.v1.1"/>
    </source>
</evidence>
<dbReference type="AlphaFoldDB" id="A0A7N0USQ6"/>
<feature type="region of interest" description="Disordered" evidence="6">
    <location>
        <begin position="224"/>
        <end position="249"/>
    </location>
</feature>
<dbReference type="Pfam" id="PF02362">
    <property type="entry name" value="B3"/>
    <property type="match status" value="2"/>
</dbReference>
<keyword evidence="9" id="KW-1185">Reference proteome</keyword>
<evidence type="ECO:0000256" key="4">
    <source>
        <dbReference type="ARBA" id="ARBA00023163"/>
    </source>
</evidence>
<evidence type="ECO:0000256" key="2">
    <source>
        <dbReference type="ARBA" id="ARBA00023015"/>
    </source>
</evidence>
<protein>
    <recommendedName>
        <fullName evidence="7">TF-B3 domain-containing protein</fullName>
    </recommendedName>
</protein>
<dbReference type="OMA" id="YPNDSAY"/>
<evidence type="ECO:0000259" key="7">
    <source>
        <dbReference type="PROSITE" id="PS50863"/>
    </source>
</evidence>
<reference evidence="8" key="1">
    <citation type="submission" date="2021-01" db="UniProtKB">
        <authorList>
            <consortium name="EnsemblPlants"/>
        </authorList>
    </citation>
    <scope>IDENTIFICATION</scope>
</reference>
<dbReference type="PROSITE" id="PS50863">
    <property type="entry name" value="B3"/>
    <property type="match status" value="2"/>
</dbReference>
<keyword evidence="3" id="KW-0238">DNA-binding</keyword>
<sequence length="430" mass="47986">MALLRARHSMNYGVGCQSCQLLSTYYVTHACNYIIVGHYDGSCLHNDGQKRSVTAGELTSRITQQGHHYKEEGLASPMKFFRIITADITTRSKLKLPRKFVKRYGANVPRNVRLQVPTRAEWRVEVKKNSDGVWLGKGWVKFAESLGIRYGHFLVFDYDVVHDVFHVLALDMSAVEIEYPTVSSIDDNEEEDLNGSRFALKRPKVEDEDGDVVIVNKDGANLGSKRRASAGQAPRGEPASKKATPSKVDQNTCGNVIVRTEDEKLKTDRNTLQIQRGCYGRETMLNSEGRIRCVVQGRRNGYGEQTKIALERAKAFKAEEPVCIITLPPSCVGQESPAGAATNQGPVLVPASFIQAYFNLNIKDATLRTEDGRSWLVKYNVAKDRHESYFTSGWKKFAIDTDLKTGDVCLFELIGGAENALKVVIFRALD</sequence>